<keyword evidence="3 6" id="KW-0812">Transmembrane</keyword>
<evidence type="ECO:0000256" key="2">
    <source>
        <dbReference type="ARBA" id="ARBA00008854"/>
    </source>
</evidence>
<reference evidence="7 8" key="1">
    <citation type="submission" date="2019-07" db="EMBL/GenBank/DDBJ databases">
        <title>Whole genome shotgun sequence of Sporosarcina luteola NBRC 105378.</title>
        <authorList>
            <person name="Hosoyama A."/>
            <person name="Uohara A."/>
            <person name="Ohji S."/>
            <person name="Ichikawa N."/>
        </authorList>
    </citation>
    <scope>NUCLEOTIDE SEQUENCE [LARGE SCALE GENOMIC DNA]</scope>
    <source>
        <strain evidence="7 8">NBRC 105378</strain>
    </source>
</reference>
<dbReference type="EMBL" id="BJYL01000015">
    <property type="protein sequence ID" value="GEN82793.1"/>
    <property type="molecule type" value="Genomic_DNA"/>
</dbReference>
<dbReference type="RefSeq" id="WP_147056162.1">
    <property type="nucleotide sequence ID" value="NZ_BJYL01000015.1"/>
</dbReference>
<keyword evidence="5 6" id="KW-0472">Membrane</keyword>
<evidence type="ECO:0008006" key="9">
    <source>
        <dbReference type="Google" id="ProtNLM"/>
    </source>
</evidence>
<dbReference type="OrthoDB" id="9804152at2"/>
<comment type="similarity">
    <text evidence="2">Belongs to the LemA family.</text>
</comment>
<gene>
    <name evidence="7" type="ORF">SLU01_11050</name>
</gene>
<sequence>MKKLLGPLAIIVVILVIVGIMFVPSYNKFVNLEEDVDKSYAQVENQLQRRLDLIPNLVSTVKGYASHEKDVIADISNARAKLSSASGPEEQAAADTELSNALGRLLVVVENYPDLKANQNFAQLMDELAGTENRIGVARMDYNNVVSDYNRQTKRFPGKLVASIFGFDEKEYFKADTAANEAPKVDFGDDND</sequence>
<evidence type="ECO:0000313" key="7">
    <source>
        <dbReference type="EMBL" id="GEN82793.1"/>
    </source>
</evidence>
<dbReference type="Proteomes" id="UP000321901">
    <property type="component" value="Unassembled WGS sequence"/>
</dbReference>
<evidence type="ECO:0000256" key="5">
    <source>
        <dbReference type="ARBA" id="ARBA00023136"/>
    </source>
</evidence>
<proteinExistence type="inferred from homology"/>
<accession>A0A511Z5R4</accession>
<protein>
    <recommendedName>
        <fullName evidence="9">LemA family protein</fullName>
    </recommendedName>
</protein>
<dbReference type="AlphaFoldDB" id="A0A511Z5R4"/>
<keyword evidence="4 6" id="KW-1133">Transmembrane helix</keyword>
<dbReference type="SUPFAM" id="SSF140478">
    <property type="entry name" value="LemA-like"/>
    <property type="match status" value="1"/>
</dbReference>
<evidence type="ECO:0000256" key="1">
    <source>
        <dbReference type="ARBA" id="ARBA00004167"/>
    </source>
</evidence>
<comment type="subcellular location">
    <subcellularLocation>
        <location evidence="1">Membrane</location>
        <topology evidence="1">Single-pass membrane protein</topology>
    </subcellularLocation>
</comment>
<feature type="transmembrane region" description="Helical" evidence="6">
    <location>
        <begin position="7"/>
        <end position="26"/>
    </location>
</feature>
<dbReference type="InterPro" id="IPR007156">
    <property type="entry name" value="MamQ_LemA"/>
</dbReference>
<evidence type="ECO:0000256" key="3">
    <source>
        <dbReference type="ARBA" id="ARBA00022692"/>
    </source>
</evidence>
<evidence type="ECO:0000313" key="8">
    <source>
        <dbReference type="Proteomes" id="UP000321901"/>
    </source>
</evidence>
<dbReference type="PANTHER" id="PTHR34478:SF2">
    <property type="entry name" value="MEMBRANE PROTEIN"/>
    <property type="match status" value="1"/>
</dbReference>
<dbReference type="Pfam" id="PF04011">
    <property type="entry name" value="LemA"/>
    <property type="match status" value="1"/>
</dbReference>
<comment type="caution">
    <text evidence="7">The sequence shown here is derived from an EMBL/GenBank/DDBJ whole genome shotgun (WGS) entry which is preliminary data.</text>
</comment>
<evidence type="ECO:0000256" key="4">
    <source>
        <dbReference type="ARBA" id="ARBA00022989"/>
    </source>
</evidence>
<keyword evidence="8" id="KW-1185">Reference proteome</keyword>
<dbReference type="PANTHER" id="PTHR34478">
    <property type="entry name" value="PROTEIN LEMA"/>
    <property type="match status" value="1"/>
</dbReference>
<organism evidence="7 8">
    <name type="scientific">Sporosarcina luteola</name>
    <dbReference type="NCBI Taxonomy" id="582850"/>
    <lineage>
        <taxon>Bacteria</taxon>
        <taxon>Bacillati</taxon>
        <taxon>Bacillota</taxon>
        <taxon>Bacilli</taxon>
        <taxon>Bacillales</taxon>
        <taxon>Caryophanaceae</taxon>
        <taxon>Sporosarcina</taxon>
    </lineage>
</organism>
<dbReference type="GO" id="GO:0016020">
    <property type="term" value="C:membrane"/>
    <property type="evidence" value="ECO:0007669"/>
    <property type="project" value="UniProtKB-SubCell"/>
</dbReference>
<dbReference type="InterPro" id="IPR023353">
    <property type="entry name" value="LemA-like_dom_sf"/>
</dbReference>
<name>A0A511Z5R4_9BACL</name>
<evidence type="ECO:0000256" key="6">
    <source>
        <dbReference type="SAM" id="Phobius"/>
    </source>
</evidence>
<dbReference type="Gene3D" id="1.20.1440.20">
    <property type="entry name" value="LemA-like domain"/>
    <property type="match status" value="1"/>
</dbReference>